<reference evidence="6" key="1">
    <citation type="submission" date="2020-08" db="EMBL/GenBank/DDBJ databases">
        <title>Genome public.</title>
        <authorList>
            <person name="Liu C."/>
            <person name="Sun Q."/>
        </authorList>
    </citation>
    <scope>NUCLEOTIDE SEQUENCE</scope>
    <source>
        <strain evidence="6">NSJ-24</strain>
    </source>
</reference>
<keyword evidence="4" id="KW-0812">Transmembrane</keyword>
<dbReference type="GO" id="GO:0005886">
    <property type="term" value="C:plasma membrane"/>
    <property type="evidence" value="ECO:0007669"/>
    <property type="project" value="TreeGrafter"/>
</dbReference>
<keyword evidence="4" id="KW-1133">Transmembrane helix</keyword>
<keyword evidence="7" id="KW-1185">Reference proteome</keyword>
<feature type="transmembrane region" description="Helical" evidence="4">
    <location>
        <begin position="670"/>
        <end position="695"/>
    </location>
</feature>
<dbReference type="AlphaFoldDB" id="A0A926E8Q2"/>
<evidence type="ECO:0000256" key="1">
    <source>
        <dbReference type="ARBA" id="ARBA00022448"/>
    </source>
</evidence>
<keyword evidence="4" id="KW-0472">Membrane</keyword>
<dbReference type="Gene3D" id="3.40.50.300">
    <property type="entry name" value="P-loop containing nucleotide triphosphate hydrolases"/>
    <property type="match status" value="1"/>
</dbReference>
<feature type="domain" description="ABC transporter" evidence="5">
    <location>
        <begin position="2"/>
        <end position="240"/>
    </location>
</feature>
<feature type="transmembrane region" description="Helical" evidence="4">
    <location>
        <begin position="620"/>
        <end position="642"/>
    </location>
</feature>
<dbReference type="SMART" id="SM00382">
    <property type="entry name" value="AAA"/>
    <property type="match status" value="1"/>
</dbReference>
<dbReference type="GO" id="GO:0005524">
    <property type="term" value="F:ATP binding"/>
    <property type="evidence" value="ECO:0007669"/>
    <property type="project" value="UniProtKB-KW"/>
</dbReference>
<dbReference type="RefSeq" id="WP_177267601.1">
    <property type="nucleotide sequence ID" value="NZ_JACRTA010000001.1"/>
</dbReference>
<dbReference type="PROSITE" id="PS00211">
    <property type="entry name" value="ABC_TRANSPORTER_1"/>
    <property type="match status" value="1"/>
</dbReference>
<keyword evidence="1" id="KW-0813">Transport</keyword>
<dbReference type="EMBL" id="JACRTA010000001">
    <property type="protein sequence ID" value="MBC8567581.1"/>
    <property type="molecule type" value="Genomic_DNA"/>
</dbReference>
<dbReference type="CDD" id="cd03255">
    <property type="entry name" value="ABC_MJ0796_LolCDE_FtsE"/>
    <property type="match status" value="1"/>
</dbReference>
<protein>
    <submittedName>
        <fullName evidence="6">ATP-binding cassette domain-containing protein</fullName>
    </submittedName>
</protein>
<dbReference type="PANTHER" id="PTHR24220">
    <property type="entry name" value="IMPORT ATP-BINDING PROTEIN"/>
    <property type="match status" value="1"/>
</dbReference>
<accession>A0A926E8Q2</accession>
<dbReference type="InterPro" id="IPR027417">
    <property type="entry name" value="P-loop_NTPase"/>
</dbReference>
<dbReference type="Proteomes" id="UP000610862">
    <property type="component" value="Unassembled WGS sequence"/>
</dbReference>
<dbReference type="InterPro" id="IPR003593">
    <property type="entry name" value="AAA+_ATPase"/>
</dbReference>
<proteinExistence type="predicted"/>
<sequence>MIQLKNVSKYYYSKGMIASGISKVNLTFDIGEFVVITGESGSGKTTLLNVISGLDSYEEGEMYIDGKETSHYLASDFEEYRKKYIGNIFQHFNLVNSYTVYQNVELILLVNGYSREEIKKRVPDIIRRVGLEPYTRTKVSKLSGGQKQRVAIARALAKDTDIIVADEPTGNLDSVSAEGIVELLSEIAHDKLVIVVTHNYDQFAQYATRKIKMHDGNVAEDLYINTDAQAVYSDSGITQMASESERIDKDITAGSKVRLGVRNTFNIFPKFMLMLVVFLFVVFSVTSQYTTFRNQEEEEDKLGYNEYFYNYSEDRVVLKKTDGSAFTEDDFRAISNVSNVESISANDILLDVPLYIEDNEFSYEVYPKSLGEFDEPLVAGRLPEADNEVIFTAVKDDFDTGMLERILEKSFKINLGEDKELNVTVVGFAYKPQSSNSFMYSGDLFASDQLMSTMLTETYNYNSTVRTSINGKEQQYQEGNAFYRIVPNSHVESGKAIASEEINNFYDKGDAKGKTITVTAENIFYTQSVDLKVSDTYNKKTFEKKTGVSDYDSNNGTIYVNQADYDTLFNKGNFQASVYVKDVKEMDQTLEALSTMGYVTLPLKDILINMFNELTSIIRVPMTVILIVALFFIAYFVIRLILKSRSAYFSILRMLGLAKRNIRRILDVEMLLIVNIAYAVFLACVISVNTGLINIQYITNLVQYMRITDYIVLYVVLSLMAYLISGKFARSLFKKTAMGTYREED</sequence>
<dbReference type="PROSITE" id="PS00675">
    <property type="entry name" value="SIGMA54_INTERACT_1"/>
    <property type="match status" value="1"/>
</dbReference>
<dbReference type="PROSITE" id="PS50893">
    <property type="entry name" value="ABC_TRANSPORTER_2"/>
    <property type="match status" value="1"/>
</dbReference>
<evidence type="ECO:0000313" key="6">
    <source>
        <dbReference type="EMBL" id="MBC8567581.1"/>
    </source>
</evidence>
<evidence type="ECO:0000259" key="5">
    <source>
        <dbReference type="PROSITE" id="PS50893"/>
    </source>
</evidence>
<dbReference type="SUPFAM" id="SSF52540">
    <property type="entry name" value="P-loop containing nucleoside triphosphate hydrolases"/>
    <property type="match status" value="1"/>
</dbReference>
<dbReference type="GO" id="GO:0016887">
    <property type="term" value="F:ATP hydrolysis activity"/>
    <property type="evidence" value="ECO:0007669"/>
    <property type="project" value="InterPro"/>
</dbReference>
<evidence type="ECO:0000313" key="7">
    <source>
        <dbReference type="Proteomes" id="UP000610862"/>
    </source>
</evidence>
<dbReference type="PANTHER" id="PTHR24220:SF86">
    <property type="entry name" value="ABC TRANSPORTER ABCH.1"/>
    <property type="match status" value="1"/>
</dbReference>
<evidence type="ECO:0000256" key="2">
    <source>
        <dbReference type="ARBA" id="ARBA00022741"/>
    </source>
</evidence>
<dbReference type="GO" id="GO:0022857">
    <property type="term" value="F:transmembrane transporter activity"/>
    <property type="evidence" value="ECO:0007669"/>
    <property type="project" value="TreeGrafter"/>
</dbReference>
<organism evidence="6 7">
    <name type="scientific">Lentihominibacter hominis</name>
    <dbReference type="NCBI Taxonomy" id="2763645"/>
    <lineage>
        <taxon>Bacteria</taxon>
        <taxon>Bacillati</taxon>
        <taxon>Bacillota</taxon>
        <taxon>Clostridia</taxon>
        <taxon>Peptostreptococcales</taxon>
        <taxon>Anaerovoracaceae</taxon>
        <taxon>Lentihominibacter</taxon>
    </lineage>
</organism>
<comment type="caution">
    <text evidence="6">The sequence shown here is derived from an EMBL/GenBank/DDBJ whole genome shotgun (WGS) entry which is preliminary data.</text>
</comment>
<keyword evidence="2" id="KW-0547">Nucleotide-binding</keyword>
<dbReference type="Pfam" id="PF00005">
    <property type="entry name" value="ABC_tran"/>
    <property type="match status" value="1"/>
</dbReference>
<feature type="transmembrane region" description="Helical" evidence="4">
    <location>
        <begin position="707"/>
        <end position="725"/>
    </location>
</feature>
<feature type="transmembrane region" description="Helical" evidence="4">
    <location>
        <begin position="267"/>
        <end position="285"/>
    </location>
</feature>
<dbReference type="InterPro" id="IPR003439">
    <property type="entry name" value="ABC_transporter-like_ATP-bd"/>
</dbReference>
<keyword evidence="3 6" id="KW-0067">ATP-binding</keyword>
<gene>
    <name evidence="6" type="ORF">H8692_02245</name>
</gene>
<name>A0A926E8Q2_9FIRM</name>
<evidence type="ECO:0000256" key="3">
    <source>
        <dbReference type="ARBA" id="ARBA00022840"/>
    </source>
</evidence>
<dbReference type="InterPro" id="IPR017911">
    <property type="entry name" value="MacB-like_ATP-bd"/>
</dbReference>
<evidence type="ECO:0000256" key="4">
    <source>
        <dbReference type="SAM" id="Phobius"/>
    </source>
</evidence>
<dbReference type="InterPro" id="IPR015854">
    <property type="entry name" value="ABC_transpr_LolD-like"/>
</dbReference>
<dbReference type="InterPro" id="IPR017871">
    <property type="entry name" value="ABC_transporter-like_CS"/>
</dbReference>
<dbReference type="InterPro" id="IPR025662">
    <property type="entry name" value="Sigma_54_int_dom_ATP-bd_1"/>
</dbReference>